<dbReference type="InterPro" id="IPR051393">
    <property type="entry name" value="ABC_transporter_permease"/>
</dbReference>
<feature type="transmembrane region" description="Helical" evidence="7">
    <location>
        <begin position="173"/>
        <end position="194"/>
    </location>
</feature>
<dbReference type="Gene3D" id="1.10.3720.10">
    <property type="entry name" value="MetI-like"/>
    <property type="match status" value="1"/>
</dbReference>
<name>A0A2M8Q9T0_9CHLR</name>
<feature type="transmembrane region" description="Helical" evidence="7">
    <location>
        <begin position="274"/>
        <end position="294"/>
    </location>
</feature>
<evidence type="ECO:0000256" key="4">
    <source>
        <dbReference type="ARBA" id="ARBA00022692"/>
    </source>
</evidence>
<evidence type="ECO:0000256" key="2">
    <source>
        <dbReference type="ARBA" id="ARBA00022448"/>
    </source>
</evidence>
<evidence type="ECO:0000256" key="1">
    <source>
        <dbReference type="ARBA" id="ARBA00004651"/>
    </source>
</evidence>
<proteinExistence type="inferred from homology"/>
<keyword evidence="4 7" id="KW-0812">Transmembrane</keyword>
<dbReference type="GO" id="GO:0055085">
    <property type="term" value="P:transmembrane transport"/>
    <property type="evidence" value="ECO:0007669"/>
    <property type="project" value="InterPro"/>
</dbReference>
<dbReference type="AlphaFoldDB" id="A0A2M8Q9T0"/>
<feature type="transmembrane region" description="Helical" evidence="7">
    <location>
        <begin position="88"/>
        <end position="109"/>
    </location>
</feature>
<dbReference type="GO" id="GO:0005886">
    <property type="term" value="C:plasma membrane"/>
    <property type="evidence" value="ECO:0007669"/>
    <property type="project" value="UniProtKB-SubCell"/>
</dbReference>
<comment type="subcellular location">
    <subcellularLocation>
        <location evidence="1 7">Cell membrane</location>
        <topology evidence="1 7">Multi-pass membrane protein</topology>
    </subcellularLocation>
</comment>
<evidence type="ECO:0000256" key="6">
    <source>
        <dbReference type="ARBA" id="ARBA00023136"/>
    </source>
</evidence>
<comment type="caution">
    <text evidence="9">The sequence shown here is derived from an EMBL/GenBank/DDBJ whole genome shotgun (WGS) entry which is preliminary data.</text>
</comment>
<organism evidence="9 10">
    <name type="scientific">Candidatus Thermofonsia Clade 3 bacterium</name>
    <dbReference type="NCBI Taxonomy" id="2364212"/>
    <lineage>
        <taxon>Bacteria</taxon>
        <taxon>Bacillati</taxon>
        <taxon>Chloroflexota</taxon>
        <taxon>Candidatus Thermofontia</taxon>
        <taxon>Candidatus Thermofonsia Clade 3</taxon>
    </lineage>
</organism>
<keyword evidence="5 7" id="KW-1133">Transmembrane helix</keyword>
<dbReference type="PANTHER" id="PTHR30193:SF1">
    <property type="entry name" value="ABC TRANSPORTER PERMEASE PROTEIN YESP-RELATED"/>
    <property type="match status" value="1"/>
</dbReference>
<evidence type="ECO:0000256" key="3">
    <source>
        <dbReference type="ARBA" id="ARBA00022475"/>
    </source>
</evidence>
<dbReference type="EMBL" id="PGTN01000147">
    <property type="protein sequence ID" value="PJF46551.1"/>
    <property type="molecule type" value="Genomic_DNA"/>
</dbReference>
<reference evidence="9 10" key="1">
    <citation type="submission" date="2017-11" db="EMBL/GenBank/DDBJ databases">
        <title>Evolution of Phototrophy in the Chloroflexi Phylum Driven by Horizontal Gene Transfer.</title>
        <authorList>
            <person name="Ward L.M."/>
            <person name="Hemp J."/>
            <person name="Shih P.M."/>
            <person name="Mcglynn S.E."/>
            <person name="Fischer W."/>
        </authorList>
    </citation>
    <scope>NUCLEOTIDE SEQUENCE [LARGE SCALE GENOMIC DNA]</scope>
    <source>
        <strain evidence="9">JP3_7</strain>
    </source>
</reference>
<feature type="transmembrane region" description="Helical" evidence="7">
    <location>
        <begin position="215"/>
        <end position="236"/>
    </location>
</feature>
<feature type="domain" description="ABC transmembrane type-1" evidence="8">
    <location>
        <begin position="84"/>
        <end position="295"/>
    </location>
</feature>
<accession>A0A2M8Q9T0</accession>
<dbReference type="SUPFAM" id="SSF161098">
    <property type="entry name" value="MetI-like"/>
    <property type="match status" value="1"/>
</dbReference>
<comment type="similarity">
    <text evidence="7">Belongs to the binding-protein-dependent transport system permease family.</text>
</comment>
<evidence type="ECO:0000313" key="9">
    <source>
        <dbReference type="EMBL" id="PJF46551.1"/>
    </source>
</evidence>
<feature type="transmembrane region" description="Helical" evidence="7">
    <location>
        <begin position="28"/>
        <end position="51"/>
    </location>
</feature>
<dbReference type="InterPro" id="IPR000515">
    <property type="entry name" value="MetI-like"/>
</dbReference>
<evidence type="ECO:0000259" key="8">
    <source>
        <dbReference type="PROSITE" id="PS50928"/>
    </source>
</evidence>
<evidence type="ECO:0000256" key="7">
    <source>
        <dbReference type="RuleBase" id="RU363032"/>
    </source>
</evidence>
<sequence>MAAITQAQAKPQTRRIGRARLRDWLDGYLLTSPFIIGFLVFTAFPMLYAIWLSFHKWNLIGAPTFVGLDNYIKALTHPTAQLSLYNSAFYTVFAVPIQLVISFTLALALTQAIRLRDLYRAGFYLPIIVPLVASAVVWQRVFHPEFGILNEALGWFGIPPAKWLFDPALAKPAFILMSFWMIGRQMVIFIAGLGNIPQSLLEAASIDGAGPVRRLFSIVIPLMTPLIFYNCVIAVINSFQIFVPALIMTDGGPQNATLFAVLNIYREGFQFFNMGYAAALSWELFIIVIGFTIAQFRLSQRWVYYSD</sequence>
<keyword evidence="6 7" id="KW-0472">Membrane</keyword>
<dbReference type="Proteomes" id="UP000230790">
    <property type="component" value="Unassembled WGS sequence"/>
</dbReference>
<keyword evidence="3" id="KW-1003">Cell membrane</keyword>
<evidence type="ECO:0000313" key="10">
    <source>
        <dbReference type="Proteomes" id="UP000230790"/>
    </source>
</evidence>
<gene>
    <name evidence="9" type="ORF">CUN48_13220</name>
</gene>
<dbReference type="InterPro" id="IPR035906">
    <property type="entry name" value="MetI-like_sf"/>
</dbReference>
<dbReference type="Pfam" id="PF00528">
    <property type="entry name" value="BPD_transp_1"/>
    <property type="match status" value="1"/>
</dbReference>
<feature type="transmembrane region" description="Helical" evidence="7">
    <location>
        <begin position="121"/>
        <end position="141"/>
    </location>
</feature>
<dbReference type="PANTHER" id="PTHR30193">
    <property type="entry name" value="ABC TRANSPORTER PERMEASE PROTEIN"/>
    <property type="match status" value="1"/>
</dbReference>
<dbReference type="CDD" id="cd06261">
    <property type="entry name" value="TM_PBP2"/>
    <property type="match status" value="1"/>
</dbReference>
<protein>
    <submittedName>
        <fullName evidence="9">Sugar ABC transporter permease</fullName>
    </submittedName>
</protein>
<keyword evidence="2 7" id="KW-0813">Transport</keyword>
<evidence type="ECO:0000256" key="5">
    <source>
        <dbReference type="ARBA" id="ARBA00022989"/>
    </source>
</evidence>
<dbReference type="PROSITE" id="PS50928">
    <property type="entry name" value="ABC_TM1"/>
    <property type="match status" value="1"/>
</dbReference>